<evidence type="ECO:0000313" key="2">
    <source>
        <dbReference type="RefSeq" id="XP_022631872.1"/>
    </source>
</evidence>
<protein>
    <submittedName>
        <fullName evidence="2">Uncharacterized protein LOC111240667</fullName>
    </submittedName>
</protein>
<evidence type="ECO:0000313" key="1">
    <source>
        <dbReference type="Proteomes" id="UP000087766"/>
    </source>
</evidence>
<dbReference type="Proteomes" id="UP000087766">
    <property type="component" value="Unplaced"/>
</dbReference>
<sequence>MAIESFEPAVGFIKFRLAVSVGYRGRQIGFVFAPGTGGCIKARTSSYATLTVDRFEVFYDAFYFIEDVAKGVIPFDTESRDEKKLGLFFFTVPLKKKLNILYLSGGWLLSKVLYWSFNFVEVVGSLAISVKYSYNNVISFAGNGIRSLV</sequence>
<dbReference type="GeneID" id="111240667"/>
<dbReference type="STRING" id="3916.A0A3Q0ENS1"/>
<keyword evidence="1" id="KW-1185">Reference proteome</keyword>
<dbReference type="AlphaFoldDB" id="A0A3Q0ENS1"/>
<dbReference type="KEGG" id="vra:111240667"/>
<dbReference type="RefSeq" id="XP_022631872.1">
    <property type="nucleotide sequence ID" value="XM_022776151.1"/>
</dbReference>
<gene>
    <name evidence="2" type="primary">LOC111240667</name>
</gene>
<accession>A0A3Q0ENS1</accession>
<dbReference type="OrthoDB" id="1917236at2759"/>
<proteinExistence type="predicted"/>
<organism evidence="1 2">
    <name type="scientific">Vigna radiata var. radiata</name>
    <name type="common">Mung bean</name>
    <name type="synonym">Phaseolus aureus</name>
    <dbReference type="NCBI Taxonomy" id="3916"/>
    <lineage>
        <taxon>Eukaryota</taxon>
        <taxon>Viridiplantae</taxon>
        <taxon>Streptophyta</taxon>
        <taxon>Embryophyta</taxon>
        <taxon>Tracheophyta</taxon>
        <taxon>Spermatophyta</taxon>
        <taxon>Magnoliopsida</taxon>
        <taxon>eudicotyledons</taxon>
        <taxon>Gunneridae</taxon>
        <taxon>Pentapetalae</taxon>
        <taxon>rosids</taxon>
        <taxon>fabids</taxon>
        <taxon>Fabales</taxon>
        <taxon>Fabaceae</taxon>
        <taxon>Papilionoideae</taxon>
        <taxon>50 kb inversion clade</taxon>
        <taxon>NPAAA clade</taxon>
        <taxon>indigoferoid/millettioid clade</taxon>
        <taxon>Phaseoleae</taxon>
        <taxon>Vigna</taxon>
    </lineage>
</organism>
<reference evidence="2" key="1">
    <citation type="submission" date="2025-08" db="UniProtKB">
        <authorList>
            <consortium name="RefSeq"/>
        </authorList>
    </citation>
    <scope>IDENTIFICATION</scope>
    <source>
        <tissue evidence="2">Leaf</tissue>
    </source>
</reference>
<name>A0A3Q0ENS1_VIGRR</name>